<protein>
    <submittedName>
        <fullName evidence="2">Uncharacterized protein</fullName>
    </submittedName>
</protein>
<dbReference type="AlphaFoldDB" id="S3CP07"/>
<feature type="compositionally biased region" description="Low complexity" evidence="1">
    <location>
        <begin position="204"/>
        <end position="214"/>
    </location>
</feature>
<dbReference type="InterPro" id="IPR029196">
    <property type="entry name" value="HAPSTR1-like"/>
</dbReference>
<dbReference type="Pfam" id="PF15251">
    <property type="entry name" value="TAPR1-like"/>
    <property type="match status" value="1"/>
</dbReference>
<evidence type="ECO:0000313" key="3">
    <source>
        <dbReference type="Proteomes" id="UP000016923"/>
    </source>
</evidence>
<keyword evidence="3" id="KW-1185">Reference proteome</keyword>
<feature type="compositionally biased region" description="Low complexity" evidence="1">
    <location>
        <begin position="283"/>
        <end position="292"/>
    </location>
</feature>
<name>S3CP07_OPHP1</name>
<gene>
    <name evidence="2" type="ORF">F503_01046</name>
</gene>
<sequence length="378" mass="39655">MQGHSADSNPEELLDVFKAAALSVTKLFKTSTAAQSKARVDGYQDCLEDLLAVLDKGDADVRSIRRWVLERLDGRESMLSTIESEDEVEKTDGGSTPEPNNTRHAVANGHHGSNRASAGVPANVSAPAGADTPMQTSTESEMDTETEAVSPVKSRVKTKTASATSTVPVTSAHTLSSTAPVSAMAALAAKKAAKAKAKAHTSVPASAPAPAASPEMTESADGSVPMQTPEAGSGDFSFRSAVPYPTDSFLELANLDLSDRRSVPGAAKEQSDSAALTTPSQFSSASSNTTTPSSTTFIFNAPANNTSENSTVSTPARQFRVRHGAARTNGRNILTARYNRSSAGQKRKLNFDEIFDVASLGYGKDVFSRGGPKRSRQT</sequence>
<dbReference type="VEuPathDB" id="FungiDB:F503_01046"/>
<proteinExistence type="predicted"/>
<feature type="compositionally biased region" description="Polar residues" evidence="1">
    <location>
        <begin position="272"/>
        <end position="282"/>
    </location>
</feature>
<feature type="region of interest" description="Disordered" evidence="1">
    <location>
        <begin position="261"/>
        <end position="292"/>
    </location>
</feature>
<feature type="compositionally biased region" description="Polar residues" evidence="1">
    <location>
        <begin position="93"/>
        <end position="103"/>
    </location>
</feature>
<feature type="region of interest" description="Disordered" evidence="1">
    <location>
        <begin position="80"/>
        <end position="157"/>
    </location>
</feature>
<evidence type="ECO:0000313" key="2">
    <source>
        <dbReference type="EMBL" id="EPE08263.1"/>
    </source>
</evidence>
<dbReference type="PANTHER" id="PTHR38645">
    <property type="entry name" value="CHROMOSOME 9, WHOLE GENOME SHOTGUN SEQUENCE"/>
    <property type="match status" value="1"/>
</dbReference>
<accession>S3CP07</accession>
<dbReference type="HOGENOM" id="CLU_765426_0_0_1"/>
<dbReference type="OrthoDB" id="21418at2759"/>
<dbReference type="eggNOG" id="ENOG502S6F0">
    <property type="taxonomic scope" value="Eukaryota"/>
</dbReference>
<dbReference type="Proteomes" id="UP000016923">
    <property type="component" value="Unassembled WGS sequence"/>
</dbReference>
<feature type="region of interest" description="Disordered" evidence="1">
    <location>
        <begin position="199"/>
        <end position="239"/>
    </location>
</feature>
<reference evidence="2 3" key="1">
    <citation type="journal article" date="2013" name="BMC Genomics">
        <title>The genome and transcriptome of the pine saprophyte Ophiostoma piceae, and a comparison with the bark beetle-associated pine pathogen Grosmannia clavigera.</title>
        <authorList>
            <person name="Haridas S."/>
            <person name="Wang Y."/>
            <person name="Lim L."/>
            <person name="Massoumi Alamouti S."/>
            <person name="Jackman S."/>
            <person name="Docking R."/>
            <person name="Robertson G."/>
            <person name="Birol I."/>
            <person name="Bohlmann J."/>
            <person name="Breuil C."/>
        </authorList>
    </citation>
    <scope>NUCLEOTIDE SEQUENCE [LARGE SCALE GENOMIC DNA]</scope>
    <source>
        <strain evidence="2 3">UAMH 11346</strain>
    </source>
</reference>
<dbReference type="PANTHER" id="PTHR38645:SF1">
    <property type="entry name" value="YALI0F12243P"/>
    <property type="match status" value="1"/>
</dbReference>
<organism evidence="2 3">
    <name type="scientific">Ophiostoma piceae (strain UAMH 11346)</name>
    <name type="common">Sap stain fungus</name>
    <dbReference type="NCBI Taxonomy" id="1262450"/>
    <lineage>
        <taxon>Eukaryota</taxon>
        <taxon>Fungi</taxon>
        <taxon>Dikarya</taxon>
        <taxon>Ascomycota</taxon>
        <taxon>Pezizomycotina</taxon>
        <taxon>Sordariomycetes</taxon>
        <taxon>Sordariomycetidae</taxon>
        <taxon>Ophiostomatales</taxon>
        <taxon>Ophiostomataceae</taxon>
        <taxon>Ophiostoma</taxon>
    </lineage>
</organism>
<evidence type="ECO:0000256" key="1">
    <source>
        <dbReference type="SAM" id="MobiDB-lite"/>
    </source>
</evidence>
<dbReference type="EMBL" id="KE148149">
    <property type="protein sequence ID" value="EPE08263.1"/>
    <property type="molecule type" value="Genomic_DNA"/>
</dbReference>